<reference evidence="1" key="1">
    <citation type="journal article" date="2012" name="Bioengineered">
        <title>Additional insights into the genome of the oleaginous model alga Nannochloropsis gaditana.</title>
        <authorList>
            <person name="Jinkerson R.E."/>
            <person name="Radakovits R."/>
            <person name="Posewitz M.C."/>
        </authorList>
    </citation>
    <scope>NUCLEOTIDE SEQUENCE</scope>
    <source>
        <strain evidence="1">CCMP526</strain>
    </source>
</reference>
<name>I2CR33_NANGC</name>
<dbReference type="OMA" id="DINDDYF"/>
<dbReference type="GO" id="GO:0035091">
    <property type="term" value="F:phosphatidylinositol binding"/>
    <property type="evidence" value="ECO:0007669"/>
    <property type="project" value="InterPro"/>
</dbReference>
<dbReference type="PANTHER" id="PTHR47112:SF1">
    <property type="entry name" value="PX DOMAIN-CONTAINING PROTEIN"/>
    <property type="match status" value="1"/>
</dbReference>
<dbReference type="KEGG" id="ngd:NGA_2015600"/>
<dbReference type="InterPro" id="IPR024453">
    <property type="entry name" value="Peptidase_C92"/>
</dbReference>
<dbReference type="PROSITE" id="PS50195">
    <property type="entry name" value="PX"/>
    <property type="match status" value="1"/>
</dbReference>
<dbReference type="Gene3D" id="3.30.1520.10">
    <property type="entry name" value="Phox-like domain"/>
    <property type="match status" value="1"/>
</dbReference>
<evidence type="ECO:0000313" key="1">
    <source>
        <dbReference type="EMBL" id="AFJ69366.1"/>
    </source>
</evidence>
<dbReference type="InterPro" id="IPR038765">
    <property type="entry name" value="Papain-like_cys_pep_sf"/>
</dbReference>
<protein>
    <submittedName>
        <fullName evidence="1">Ph domain-containing protein</fullName>
    </submittedName>
</protein>
<organism evidence="1">
    <name type="scientific">Nannochloropsis gaditana (strain CCMP526)</name>
    <name type="common">Green microalga</name>
    <name type="synonym">Microchloropsis gaditana</name>
    <dbReference type="NCBI Taxonomy" id="1093141"/>
    <lineage>
        <taxon>Eukaryota</taxon>
        <taxon>Sar</taxon>
        <taxon>Stramenopiles</taxon>
        <taxon>Ochrophyta</taxon>
        <taxon>Eustigmatophyceae</taxon>
        <taxon>Eustigmatales</taxon>
        <taxon>Monodopsidaceae</taxon>
        <taxon>Nannochloropsis</taxon>
    </lineage>
</organism>
<dbReference type="SUPFAM" id="SSF64268">
    <property type="entry name" value="PX domain"/>
    <property type="match status" value="1"/>
</dbReference>
<dbReference type="InterPro" id="IPR001683">
    <property type="entry name" value="PX_dom"/>
</dbReference>
<accession>I2CR33</accession>
<gene>
    <name evidence="1" type="ORF">NGATSA_2015600</name>
</gene>
<dbReference type="SUPFAM" id="SSF54001">
    <property type="entry name" value="Cysteine proteinases"/>
    <property type="match status" value="1"/>
</dbReference>
<dbReference type="OrthoDB" id="7462577at2759"/>
<dbReference type="Pfam" id="PF00787">
    <property type="entry name" value="PX"/>
    <property type="match status" value="1"/>
</dbReference>
<dbReference type="EMBL" id="JU980303">
    <property type="protein sequence ID" value="AFJ69366.1"/>
    <property type="molecule type" value="mRNA"/>
</dbReference>
<feature type="non-terminal residue" evidence="1">
    <location>
        <position position="1"/>
    </location>
</feature>
<sequence length="413" mass="45937">RIKTDAFGKEYVAFQIGVKNGNLAWQLSKRFSEFASMHGKFCRHLEQRLQKWPEESRHLHAYLPALPPRLWHKSAESLDGRQKDLEVYLQRLLDVPIATEDPHVLAFLGIVSSLSAELASPSAEFNAHSNAMKQRKIIHVSSLNGDLEMGDIILFQCAHALAGLQRGVTRAEWDHVALVVKRQDGRGCDLLESTCDGVTCVPLSARMAAYATEFTSYMGVRKLQGQRTAAMEKKLQGFVERINGRPYGFPLTTLFAKKYITSDTDVAPVTAYGLPSPKSNTWHSNLRSVPFYPDFLNNRRRHSKVTALSASNSSQADSSSGMEVVEKASRKFSHERGFFCSNLVAAALREMCVLKADINDDYFWPGAFTEGGEIDDAFRDGYCLSDVMLVDTATLELGRATFEAAEIALSSSK</sequence>
<dbReference type="PANTHER" id="PTHR47112">
    <property type="entry name" value="PX DOMAIN-CONTAINING PROTEIN"/>
    <property type="match status" value="1"/>
</dbReference>
<dbReference type="RefSeq" id="XP_005856064.1">
    <property type="nucleotide sequence ID" value="XM_005856002.1"/>
</dbReference>
<dbReference type="Gene3D" id="3.90.1720.10">
    <property type="entry name" value="endopeptidase domain like (from Nostoc punctiforme)"/>
    <property type="match status" value="1"/>
</dbReference>
<dbReference type="InterPro" id="IPR036871">
    <property type="entry name" value="PX_dom_sf"/>
</dbReference>
<reference evidence="1" key="2">
    <citation type="journal article" date="2012" name="Nat. Commun.">
        <title>Draft genome sequence and genetic transformation of the oleaginous alga Nannochloropis gaditana.</title>
        <authorList>
            <person name="Radakovits R."/>
            <person name="Jinkerson R.E."/>
            <person name="Fuerstenberg S.I."/>
            <person name="Tae H."/>
            <person name="Settlage R.E."/>
            <person name="Boore J.L."/>
            <person name="Posewitz M.C."/>
        </authorList>
    </citation>
    <scope>NUCLEOTIDE SEQUENCE</scope>
    <source>
        <strain evidence="1">CCMP526</strain>
    </source>
</reference>
<dbReference type="AlphaFoldDB" id="I2CR33"/>
<dbReference type="SMART" id="SM00312">
    <property type="entry name" value="PX"/>
    <property type="match status" value="1"/>
</dbReference>
<proteinExistence type="evidence at transcript level"/>
<dbReference type="Pfam" id="PF05708">
    <property type="entry name" value="Peptidase_C92"/>
    <property type="match status" value="1"/>
</dbReference>
<dbReference type="CDD" id="cd06093">
    <property type="entry name" value="PX_domain"/>
    <property type="match status" value="1"/>
</dbReference>